<sequence length="159" mass="17458">MIGACQEGEEIEISQCCIQSSHIVGLLSSAVESVPVKEGHISNSMVKVVRDTGCNTVIAREKFVDESCLTGEVRTLKLLNGTVRKCPCAMIEIDTPFFQGVVHALVVQDPLFDLFIGNIEGARDPNDPDPNWNVSDFSDEKPFRGAVETRSQKLKRGNH</sequence>
<dbReference type="OrthoDB" id="6119297at2759"/>
<keyword evidence="3" id="KW-1185">Reference proteome</keyword>
<name>A0A9Q1BDZ9_HOLLE</name>
<proteinExistence type="predicted"/>
<evidence type="ECO:0000256" key="1">
    <source>
        <dbReference type="SAM" id="MobiDB-lite"/>
    </source>
</evidence>
<reference evidence="2" key="1">
    <citation type="submission" date="2021-10" db="EMBL/GenBank/DDBJ databases">
        <title>Tropical sea cucumber genome reveals ecological adaptation and Cuvierian tubules defense mechanism.</title>
        <authorList>
            <person name="Chen T."/>
        </authorList>
    </citation>
    <scope>NUCLEOTIDE SEQUENCE</scope>
    <source>
        <strain evidence="2">Nanhai2018</strain>
        <tissue evidence="2">Muscle</tissue>
    </source>
</reference>
<gene>
    <name evidence="2" type="ORF">HOLleu_36990</name>
</gene>
<feature type="region of interest" description="Disordered" evidence="1">
    <location>
        <begin position="125"/>
        <end position="159"/>
    </location>
</feature>
<comment type="caution">
    <text evidence="2">The sequence shown here is derived from an EMBL/GenBank/DDBJ whole genome shotgun (WGS) entry which is preliminary data.</text>
</comment>
<evidence type="ECO:0000313" key="2">
    <source>
        <dbReference type="EMBL" id="KAJ8024291.1"/>
    </source>
</evidence>
<dbReference type="AlphaFoldDB" id="A0A9Q1BDZ9"/>
<evidence type="ECO:0000313" key="3">
    <source>
        <dbReference type="Proteomes" id="UP001152320"/>
    </source>
</evidence>
<organism evidence="2 3">
    <name type="scientific">Holothuria leucospilota</name>
    <name type="common">Black long sea cucumber</name>
    <name type="synonym">Mertensiothuria leucospilota</name>
    <dbReference type="NCBI Taxonomy" id="206669"/>
    <lineage>
        <taxon>Eukaryota</taxon>
        <taxon>Metazoa</taxon>
        <taxon>Echinodermata</taxon>
        <taxon>Eleutherozoa</taxon>
        <taxon>Echinozoa</taxon>
        <taxon>Holothuroidea</taxon>
        <taxon>Aspidochirotacea</taxon>
        <taxon>Aspidochirotida</taxon>
        <taxon>Holothuriidae</taxon>
        <taxon>Holothuria</taxon>
    </lineage>
</organism>
<dbReference type="EMBL" id="JAIZAY010000019">
    <property type="protein sequence ID" value="KAJ8024291.1"/>
    <property type="molecule type" value="Genomic_DNA"/>
</dbReference>
<dbReference type="Proteomes" id="UP001152320">
    <property type="component" value="Chromosome 19"/>
</dbReference>
<protein>
    <submittedName>
        <fullName evidence="2">Uncharacterized protein</fullName>
    </submittedName>
</protein>
<accession>A0A9Q1BDZ9</accession>